<dbReference type="GO" id="GO:0019748">
    <property type="term" value="P:secondary metabolic process"/>
    <property type="evidence" value="ECO:0007669"/>
    <property type="project" value="TreeGrafter"/>
</dbReference>
<evidence type="ECO:0000256" key="7">
    <source>
        <dbReference type="ARBA" id="ARBA00038889"/>
    </source>
</evidence>
<evidence type="ECO:0000313" key="11">
    <source>
        <dbReference type="Proteomes" id="UP000054321"/>
    </source>
</evidence>
<dbReference type="InterPro" id="IPR032466">
    <property type="entry name" value="Metal_Hydrolase"/>
</dbReference>
<sequence length="306" mass="34286">MAGRIDVHHHFIPPAVLEALDKAGRVPLGWQASAWSPENDRKMCQNLGIATSILSVIPFGGVVFKGAEGARLARQCNEYGKSIRDAQPQQYGFFATLPDLINTELAIQEIRYALDECKADGVALWPFYGEGDHDLGGHRNLQLIWEELNRRHAVVFVHPIREYDTTRAAIDLIMTDTIRKYPNCKVILPCGGGCLPYLAARPAVILADMKLSSLTRGEFLECARTFYIDTALTDGQFALSLLRQFAKPDRILFGSDFPLPPTASIKYFADSQNIAELSQDEKENFAWKNALKLFPRLQSQCENEEK</sequence>
<dbReference type="InterPro" id="IPR006680">
    <property type="entry name" value="Amidohydro-rel"/>
</dbReference>
<comment type="similarity">
    <text evidence="1">Belongs to the metallo-dependent hydrolases superfamily. ACMSD family.</text>
</comment>
<keyword evidence="2" id="KW-0479">Metal-binding</keyword>
<dbReference type="GO" id="GO:0016787">
    <property type="term" value="F:hydrolase activity"/>
    <property type="evidence" value="ECO:0007669"/>
    <property type="project" value="InterPro"/>
</dbReference>
<dbReference type="InterPro" id="IPR032465">
    <property type="entry name" value="ACMSD"/>
</dbReference>
<keyword evidence="4" id="KW-0862">Zinc</keyword>
<evidence type="ECO:0000256" key="4">
    <source>
        <dbReference type="ARBA" id="ARBA00022833"/>
    </source>
</evidence>
<dbReference type="Pfam" id="PF04909">
    <property type="entry name" value="Amidohydro_2"/>
    <property type="match status" value="1"/>
</dbReference>
<dbReference type="AlphaFoldDB" id="A0A0C3GSD1"/>
<dbReference type="SUPFAM" id="SSF51556">
    <property type="entry name" value="Metallo-dependent hydrolases"/>
    <property type="match status" value="1"/>
</dbReference>
<dbReference type="STRING" id="913774.A0A0C3GSD1"/>
<evidence type="ECO:0000313" key="10">
    <source>
        <dbReference type="EMBL" id="KIM94189.1"/>
    </source>
</evidence>
<comment type="catalytic activity">
    <reaction evidence="6">
        <text>6-methylsalicylate + H(+) = 3-methylphenol + CO2</text>
        <dbReference type="Rhea" id="RHEA:23112"/>
        <dbReference type="ChEBI" id="CHEBI:15378"/>
        <dbReference type="ChEBI" id="CHEBI:16526"/>
        <dbReference type="ChEBI" id="CHEBI:17231"/>
        <dbReference type="ChEBI" id="CHEBI:36658"/>
        <dbReference type="EC" id="4.1.1.52"/>
    </reaction>
    <physiologicalReaction direction="left-to-right" evidence="6">
        <dbReference type="Rhea" id="RHEA:23113"/>
    </physiologicalReaction>
</comment>
<dbReference type="EMBL" id="KN832891">
    <property type="protein sequence ID" value="KIM94189.1"/>
    <property type="molecule type" value="Genomic_DNA"/>
</dbReference>
<dbReference type="OrthoDB" id="2832284at2759"/>
<dbReference type="Proteomes" id="UP000054321">
    <property type="component" value="Unassembled WGS sequence"/>
</dbReference>
<dbReference type="GO" id="GO:0047596">
    <property type="term" value="F:6-methylsalicylate decarboxylase activity"/>
    <property type="evidence" value="ECO:0007669"/>
    <property type="project" value="UniProtKB-EC"/>
</dbReference>
<organism evidence="10 11">
    <name type="scientific">Oidiodendron maius (strain Zn)</name>
    <dbReference type="NCBI Taxonomy" id="913774"/>
    <lineage>
        <taxon>Eukaryota</taxon>
        <taxon>Fungi</taxon>
        <taxon>Dikarya</taxon>
        <taxon>Ascomycota</taxon>
        <taxon>Pezizomycotina</taxon>
        <taxon>Leotiomycetes</taxon>
        <taxon>Leotiomycetes incertae sedis</taxon>
        <taxon>Myxotrichaceae</taxon>
        <taxon>Oidiodendron</taxon>
    </lineage>
</organism>
<gene>
    <name evidence="10" type="ORF">OIDMADRAFT_136541</name>
</gene>
<dbReference type="PANTHER" id="PTHR21240">
    <property type="entry name" value="2-AMINO-3-CARBOXYLMUCONATE-6-SEMIALDEHYDE DECARBOXYLASE"/>
    <property type="match status" value="1"/>
</dbReference>
<dbReference type="GO" id="GO:0005829">
    <property type="term" value="C:cytosol"/>
    <property type="evidence" value="ECO:0007669"/>
    <property type="project" value="TreeGrafter"/>
</dbReference>
<protein>
    <recommendedName>
        <fullName evidence="7">6-methylsalicylate decarboxylase</fullName>
        <ecNumber evidence="7">4.1.1.52</ecNumber>
    </recommendedName>
</protein>
<keyword evidence="3 8" id="KW-0210">Decarboxylase</keyword>
<dbReference type="Gene3D" id="3.20.20.140">
    <property type="entry name" value="Metal-dependent hydrolases"/>
    <property type="match status" value="1"/>
</dbReference>
<dbReference type="PANTHER" id="PTHR21240:SF29">
    <property type="entry name" value="AMIDOHYDROLASE-RELATED DOMAIN-CONTAINING PROTEIN"/>
    <property type="match status" value="1"/>
</dbReference>
<evidence type="ECO:0000256" key="3">
    <source>
        <dbReference type="ARBA" id="ARBA00022793"/>
    </source>
</evidence>
<evidence type="ECO:0000256" key="6">
    <source>
        <dbReference type="ARBA" id="ARBA00036832"/>
    </source>
</evidence>
<evidence type="ECO:0000256" key="8">
    <source>
        <dbReference type="RuleBase" id="RU366045"/>
    </source>
</evidence>
<dbReference type="GO" id="GO:0046872">
    <property type="term" value="F:metal ion binding"/>
    <property type="evidence" value="ECO:0007669"/>
    <property type="project" value="UniProtKB-KW"/>
</dbReference>
<reference evidence="10 11" key="1">
    <citation type="submission" date="2014-04" db="EMBL/GenBank/DDBJ databases">
        <authorList>
            <consortium name="DOE Joint Genome Institute"/>
            <person name="Kuo A."/>
            <person name="Martino E."/>
            <person name="Perotto S."/>
            <person name="Kohler A."/>
            <person name="Nagy L.G."/>
            <person name="Floudas D."/>
            <person name="Copeland A."/>
            <person name="Barry K.W."/>
            <person name="Cichocki N."/>
            <person name="Veneault-Fourrey C."/>
            <person name="LaButti K."/>
            <person name="Lindquist E.A."/>
            <person name="Lipzen A."/>
            <person name="Lundell T."/>
            <person name="Morin E."/>
            <person name="Murat C."/>
            <person name="Sun H."/>
            <person name="Tunlid A."/>
            <person name="Henrissat B."/>
            <person name="Grigoriev I.V."/>
            <person name="Hibbett D.S."/>
            <person name="Martin F."/>
            <person name="Nordberg H.P."/>
            <person name="Cantor M.N."/>
            <person name="Hua S.X."/>
        </authorList>
    </citation>
    <scope>NUCLEOTIDE SEQUENCE [LARGE SCALE GENOMIC DNA]</scope>
    <source>
        <strain evidence="10 11">Zn</strain>
    </source>
</reference>
<evidence type="ECO:0000256" key="1">
    <source>
        <dbReference type="ARBA" id="ARBA00005871"/>
    </source>
</evidence>
<keyword evidence="11" id="KW-1185">Reference proteome</keyword>
<proteinExistence type="inferred from homology"/>
<dbReference type="InParanoid" id="A0A0C3GSD1"/>
<reference evidence="11" key="2">
    <citation type="submission" date="2015-01" db="EMBL/GenBank/DDBJ databases">
        <title>Evolutionary Origins and Diversification of the Mycorrhizal Mutualists.</title>
        <authorList>
            <consortium name="DOE Joint Genome Institute"/>
            <consortium name="Mycorrhizal Genomics Consortium"/>
            <person name="Kohler A."/>
            <person name="Kuo A."/>
            <person name="Nagy L.G."/>
            <person name="Floudas D."/>
            <person name="Copeland A."/>
            <person name="Barry K.W."/>
            <person name="Cichocki N."/>
            <person name="Veneault-Fourrey C."/>
            <person name="LaButti K."/>
            <person name="Lindquist E.A."/>
            <person name="Lipzen A."/>
            <person name="Lundell T."/>
            <person name="Morin E."/>
            <person name="Murat C."/>
            <person name="Riley R."/>
            <person name="Ohm R."/>
            <person name="Sun H."/>
            <person name="Tunlid A."/>
            <person name="Henrissat B."/>
            <person name="Grigoriev I.V."/>
            <person name="Hibbett D.S."/>
            <person name="Martin F."/>
        </authorList>
    </citation>
    <scope>NUCLEOTIDE SEQUENCE [LARGE SCALE GENOMIC DNA]</scope>
    <source>
        <strain evidence="11">Zn</strain>
    </source>
</reference>
<keyword evidence="5 8" id="KW-0456">Lyase</keyword>
<dbReference type="EC" id="4.1.1.52" evidence="7"/>
<feature type="domain" description="Amidohydrolase-related" evidence="9">
    <location>
        <begin position="5"/>
        <end position="295"/>
    </location>
</feature>
<evidence type="ECO:0000259" key="9">
    <source>
        <dbReference type="Pfam" id="PF04909"/>
    </source>
</evidence>
<evidence type="ECO:0000256" key="2">
    <source>
        <dbReference type="ARBA" id="ARBA00022723"/>
    </source>
</evidence>
<evidence type="ECO:0000256" key="5">
    <source>
        <dbReference type="ARBA" id="ARBA00023239"/>
    </source>
</evidence>
<accession>A0A0C3GSD1</accession>
<dbReference type="HOGENOM" id="CLU_039329_2_1_1"/>
<name>A0A0C3GSD1_OIDMZ</name>